<feature type="transmembrane region" description="Helical" evidence="1">
    <location>
        <begin position="167"/>
        <end position="192"/>
    </location>
</feature>
<keyword evidence="1" id="KW-0812">Transmembrane</keyword>
<dbReference type="Pfam" id="PF12515">
    <property type="entry name" value="CaATP_NAI"/>
    <property type="match status" value="1"/>
</dbReference>
<keyword evidence="1" id="KW-1133">Transmembrane helix</keyword>
<dbReference type="AlphaFoldDB" id="A0AAP0MJV3"/>
<reference evidence="3 4" key="1">
    <citation type="submission" date="2024-05" db="EMBL/GenBank/DDBJ databases">
        <title>Haplotype-resolved chromosome-level genome assembly of Huyou (Citrus changshanensis).</title>
        <authorList>
            <person name="Miao C."/>
            <person name="Chen W."/>
            <person name="Wu Y."/>
            <person name="Wang L."/>
            <person name="Zhao S."/>
            <person name="Grierson D."/>
            <person name="Xu C."/>
            <person name="Chen K."/>
        </authorList>
    </citation>
    <scope>NUCLEOTIDE SEQUENCE [LARGE SCALE GENOMIC DNA]</scope>
    <source>
        <strain evidence="3">01-14</strain>
        <tissue evidence="3">Leaf</tissue>
    </source>
</reference>
<proteinExistence type="predicted"/>
<organism evidence="3 4">
    <name type="scientific">Citrus x changshan-huyou</name>
    <dbReference type="NCBI Taxonomy" id="2935761"/>
    <lineage>
        <taxon>Eukaryota</taxon>
        <taxon>Viridiplantae</taxon>
        <taxon>Streptophyta</taxon>
        <taxon>Embryophyta</taxon>
        <taxon>Tracheophyta</taxon>
        <taxon>Spermatophyta</taxon>
        <taxon>Magnoliopsida</taxon>
        <taxon>eudicotyledons</taxon>
        <taxon>Gunneridae</taxon>
        <taxon>Pentapetalae</taxon>
        <taxon>rosids</taxon>
        <taxon>malvids</taxon>
        <taxon>Sapindales</taxon>
        <taxon>Rutaceae</taxon>
        <taxon>Aurantioideae</taxon>
        <taxon>Citrus</taxon>
    </lineage>
</organism>
<evidence type="ECO:0000256" key="1">
    <source>
        <dbReference type="SAM" id="Phobius"/>
    </source>
</evidence>
<gene>
    <name evidence="3" type="ORF">WN944_005792</name>
</gene>
<name>A0AAP0MJV3_9ROSI</name>
<evidence type="ECO:0000313" key="4">
    <source>
        <dbReference type="Proteomes" id="UP001428341"/>
    </source>
</evidence>
<dbReference type="EMBL" id="JBCGBO010000003">
    <property type="protein sequence ID" value="KAK9213807.1"/>
    <property type="molecule type" value="Genomic_DNA"/>
</dbReference>
<dbReference type="Proteomes" id="UP001428341">
    <property type="component" value="Unassembled WGS sequence"/>
</dbReference>
<keyword evidence="4" id="KW-1185">Reference proteome</keyword>
<dbReference type="Gene3D" id="1.20.5.170">
    <property type="match status" value="1"/>
</dbReference>
<dbReference type="GO" id="GO:0005516">
    <property type="term" value="F:calmodulin binding"/>
    <property type="evidence" value="ECO:0007669"/>
    <property type="project" value="InterPro"/>
</dbReference>
<comment type="caution">
    <text evidence="3">The sequence shown here is derived from an EMBL/GenBank/DDBJ whole genome shotgun (WGS) entry which is preliminary data.</text>
</comment>
<feature type="transmembrane region" description="Helical" evidence="1">
    <location>
        <begin position="118"/>
        <end position="136"/>
    </location>
</feature>
<dbReference type="InterPro" id="IPR024750">
    <property type="entry name" value="Ca_ATPase_N_dom"/>
</dbReference>
<feature type="domain" description="Calcium-transporting P-type ATPase N-terminal autoinhibitory" evidence="2">
    <location>
        <begin position="7"/>
        <end position="45"/>
    </location>
</feature>
<keyword evidence="1" id="KW-0472">Membrane</keyword>
<protein>
    <recommendedName>
        <fullName evidence="2">Calcium-transporting P-type ATPase N-terminal autoinhibitory domain-containing protein</fullName>
    </recommendedName>
</protein>
<sequence>MSELTSEDFDDAQKIRSEKALRRWRSACSGLKNRRRVLRKLDDLDEHLELQELFRAASVAVKAELHFTESLGLPSNEDVTEARRFHETIEGVGSTVSGHGVTVFDTIVPQFNFQASNYASLMSVIVSYIKICALLGKYKKRALAVFYVVLEAASLLLDIFGKSKRSILLAAFLLSASGFAITMSMPTCIVGRIRAAARTHIQKLLLVVLEISFSVVQLFVTFMYFILAELGVKHKFNASVFPLVFAVIAAAFTFKYDGEVSDSSGLASRHLSPVADNQVHMPNNTRNEDAEANGSMPIPVIVTSHD</sequence>
<feature type="transmembrane region" description="Helical" evidence="1">
    <location>
        <begin position="143"/>
        <end position="161"/>
    </location>
</feature>
<evidence type="ECO:0000313" key="3">
    <source>
        <dbReference type="EMBL" id="KAK9213807.1"/>
    </source>
</evidence>
<feature type="transmembrane region" description="Helical" evidence="1">
    <location>
        <begin position="239"/>
        <end position="256"/>
    </location>
</feature>
<feature type="transmembrane region" description="Helical" evidence="1">
    <location>
        <begin position="204"/>
        <end position="227"/>
    </location>
</feature>
<accession>A0AAP0MJV3</accession>
<evidence type="ECO:0000259" key="2">
    <source>
        <dbReference type="Pfam" id="PF12515"/>
    </source>
</evidence>